<feature type="domain" description="Glyoxalase/fosfomycin resistance/dioxygenase" evidence="1">
    <location>
        <begin position="12"/>
        <end position="130"/>
    </location>
</feature>
<dbReference type="Proteomes" id="UP000679307">
    <property type="component" value="Chromosome"/>
</dbReference>
<dbReference type="Pfam" id="PF00903">
    <property type="entry name" value="Glyoxalase"/>
    <property type="match status" value="1"/>
</dbReference>
<dbReference type="PANTHER" id="PTHR33990">
    <property type="entry name" value="PROTEIN YJDN-RELATED"/>
    <property type="match status" value="1"/>
</dbReference>
<protein>
    <recommendedName>
        <fullName evidence="1">Glyoxalase/fosfomycin resistance/dioxygenase domain-containing protein</fullName>
    </recommendedName>
</protein>
<gene>
    <name evidence="2" type="ORF">ENKNEFLB_03855</name>
</gene>
<dbReference type="PANTHER" id="PTHR33990:SF1">
    <property type="entry name" value="PROTEIN YJDN"/>
    <property type="match status" value="1"/>
</dbReference>
<keyword evidence="3" id="KW-1185">Reference proteome</keyword>
<dbReference type="EMBL" id="CP075371">
    <property type="protein sequence ID" value="QVT81445.1"/>
    <property type="molecule type" value="Genomic_DNA"/>
</dbReference>
<accession>A0ABX8ENE4</accession>
<name>A0ABX8ENE4_9ACTN</name>
<dbReference type="SUPFAM" id="SSF54593">
    <property type="entry name" value="Glyoxalase/Bleomycin resistance protein/Dihydroxybiphenyl dioxygenase"/>
    <property type="match status" value="1"/>
</dbReference>
<dbReference type="Gene3D" id="3.10.180.10">
    <property type="entry name" value="2,3-Dihydroxybiphenyl 1,2-Dioxygenase, domain 1"/>
    <property type="match status" value="1"/>
</dbReference>
<dbReference type="RefSeq" id="WP_214056820.1">
    <property type="nucleotide sequence ID" value="NZ_BAAAHS010000011.1"/>
</dbReference>
<proteinExistence type="predicted"/>
<dbReference type="CDD" id="cd06588">
    <property type="entry name" value="PhnB_like"/>
    <property type="match status" value="1"/>
</dbReference>
<evidence type="ECO:0000259" key="1">
    <source>
        <dbReference type="Pfam" id="PF00903"/>
    </source>
</evidence>
<organism evidence="2 3">
    <name type="scientific">Nocardioides aquaticus</name>
    <dbReference type="NCBI Taxonomy" id="160826"/>
    <lineage>
        <taxon>Bacteria</taxon>
        <taxon>Bacillati</taxon>
        <taxon>Actinomycetota</taxon>
        <taxon>Actinomycetes</taxon>
        <taxon>Propionibacteriales</taxon>
        <taxon>Nocardioidaceae</taxon>
        <taxon>Nocardioides</taxon>
    </lineage>
</organism>
<sequence>MSVQLNAYLNFDTTTREAMEFYRSVLGGTLEVMTFGDYGAEGEAATLVMHAQLRTDDGFVLMASDRTPEMGAVVPGEQTLLCLNGDDVDRLHRWWEGLGEGGQVHMALEKQMWGDEYGDLTDRFGQRWMFNIDLSGRA</sequence>
<dbReference type="InterPro" id="IPR028973">
    <property type="entry name" value="PhnB-like"/>
</dbReference>
<dbReference type="InterPro" id="IPR029068">
    <property type="entry name" value="Glyas_Bleomycin-R_OHBP_Dase"/>
</dbReference>
<reference evidence="2 3" key="1">
    <citation type="submission" date="2021-05" db="EMBL/GenBank/DDBJ databases">
        <title>Complete genome of Nocardioides aquaticus KCTC 9944T isolated from meromictic and hypersaline Ekho Lake, Antarctica.</title>
        <authorList>
            <person name="Hwang K."/>
            <person name="Kim K.M."/>
            <person name="Choe H."/>
        </authorList>
    </citation>
    <scope>NUCLEOTIDE SEQUENCE [LARGE SCALE GENOMIC DNA]</scope>
    <source>
        <strain evidence="2 3">KCTC 9944</strain>
    </source>
</reference>
<evidence type="ECO:0000313" key="2">
    <source>
        <dbReference type="EMBL" id="QVT81445.1"/>
    </source>
</evidence>
<evidence type="ECO:0000313" key="3">
    <source>
        <dbReference type="Proteomes" id="UP000679307"/>
    </source>
</evidence>
<dbReference type="InterPro" id="IPR004360">
    <property type="entry name" value="Glyas_Fos-R_dOase_dom"/>
</dbReference>